<keyword evidence="4" id="KW-1185">Reference proteome</keyword>
<dbReference type="InterPro" id="IPR042100">
    <property type="entry name" value="Bug_dom1"/>
</dbReference>
<evidence type="ECO:0000313" key="4">
    <source>
        <dbReference type="Proteomes" id="UP001523392"/>
    </source>
</evidence>
<name>A0ABT1DA85_9PROT</name>
<dbReference type="Pfam" id="PF03401">
    <property type="entry name" value="TctC"/>
    <property type="match status" value="1"/>
</dbReference>
<feature type="chain" id="PRO_5045877944" evidence="2">
    <location>
        <begin position="20"/>
        <end position="320"/>
    </location>
</feature>
<dbReference type="CDD" id="cd07012">
    <property type="entry name" value="PBP2_Bug_TTT"/>
    <property type="match status" value="1"/>
</dbReference>
<sequence length="320" mass="32500">MRRRHLLAAAALAPAAARAQGWVPDRPVTVVNPFSPGGFTDGFGRGIALHLQRLLGQPFVFDYRPGAGATLGAQHVARAAPDGHTLLYSPTTAWVVSPHLYRNPGYDPATSFAPIAAISATPMVLTAKAGSPFRDVPGLLAAAKGRPGALSYASAGAGSLPHLMGTFFASLAGLALTHVPYRGGAPAMNDLLAGHVDLMFEAVPNVAQHVAAGRAIALMTSGAARTPLLPGVPTVAEAGFPDLDLTSWIGLAAPAGTPAPAITALNAAVETALAAEDTQAAMLRLGMAKLGGPPGAMAARIAREGEVYRRIIAGAGITAE</sequence>
<dbReference type="PANTHER" id="PTHR42928:SF5">
    <property type="entry name" value="BLR1237 PROTEIN"/>
    <property type="match status" value="1"/>
</dbReference>
<dbReference type="Proteomes" id="UP001523392">
    <property type="component" value="Unassembled WGS sequence"/>
</dbReference>
<dbReference type="PANTHER" id="PTHR42928">
    <property type="entry name" value="TRICARBOXYLATE-BINDING PROTEIN"/>
    <property type="match status" value="1"/>
</dbReference>
<dbReference type="RefSeq" id="WP_252955486.1">
    <property type="nucleotide sequence ID" value="NZ_JAFIRR010000154.1"/>
</dbReference>
<keyword evidence="2" id="KW-0732">Signal</keyword>
<gene>
    <name evidence="3" type="ORF">JYK14_22235</name>
</gene>
<dbReference type="EMBL" id="JAFIRR010000154">
    <property type="protein sequence ID" value="MCO6418858.1"/>
    <property type="molecule type" value="Genomic_DNA"/>
</dbReference>
<evidence type="ECO:0000256" key="2">
    <source>
        <dbReference type="SAM" id="SignalP"/>
    </source>
</evidence>
<proteinExistence type="inferred from homology"/>
<dbReference type="Gene3D" id="3.40.190.150">
    <property type="entry name" value="Bordetella uptake gene, domain 1"/>
    <property type="match status" value="1"/>
</dbReference>
<dbReference type="Gene3D" id="3.40.190.10">
    <property type="entry name" value="Periplasmic binding protein-like II"/>
    <property type="match status" value="1"/>
</dbReference>
<accession>A0ABT1DA85</accession>
<evidence type="ECO:0000313" key="3">
    <source>
        <dbReference type="EMBL" id="MCO6418858.1"/>
    </source>
</evidence>
<comment type="caution">
    <text evidence="3">The sequence shown here is derived from an EMBL/GenBank/DDBJ whole genome shotgun (WGS) entry which is preliminary data.</text>
</comment>
<dbReference type="PIRSF" id="PIRSF017082">
    <property type="entry name" value="YflP"/>
    <property type="match status" value="1"/>
</dbReference>
<dbReference type="SUPFAM" id="SSF53850">
    <property type="entry name" value="Periplasmic binding protein-like II"/>
    <property type="match status" value="1"/>
</dbReference>
<dbReference type="InterPro" id="IPR005064">
    <property type="entry name" value="BUG"/>
</dbReference>
<feature type="signal peptide" evidence="2">
    <location>
        <begin position="1"/>
        <end position="19"/>
    </location>
</feature>
<evidence type="ECO:0000256" key="1">
    <source>
        <dbReference type="ARBA" id="ARBA00006987"/>
    </source>
</evidence>
<protein>
    <submittedName>
        <fullName evidence="3">Tripartite tricarboxylate transporter substrate binding protein</fullName>
    </submittedName>
</protein>
<organism evidence="3 4">
    <name type="scientific">Siccirubricoccus soli</name>
    <dbReference type="NCBI Taxonomy" id="2899147"/>
    <lineage>
        <taxon>Bacteria</taxon>
        <taxon>Pseudomonadati</taxon>
        <taxon>Pseudomonadota</taxon>
        <taxon>Alphaproteobacteria</taxon>
        <taxon>Acetobacterales</taxon>
        <taxon>Roseomonadaceae</taxon>
        <taxon>Siccirubricoccus</taxon>
    </lineage>
</organism>
<comment type="similarity">
    <text evidence="1">Belongs to the UPF0065 (bug) family.</text>
</comment>
<reference evidence="3 4" key="1">
    <citation type="submission" date="2021-12" db="EMBL/GenBank/DDBJ databases">
        <title>Siccirubricoccus leaddurans sp. nov., a high concentration Zn2+ tolerance bacterium.</title>
        <authorList>
            <person name="Cao Y."/>
        </authorList>
    </citation>
    <scope>NUCLEOTIDE SEQUENCE [LARGE SCALE GENOMIC DNA]</scope>
    <source>
        <strain evidence="3 4">KC 17139</strain>
    </source>
</reference>